<protein>
    <recommendedName>
        <fullName evidence="1">Fibronectin type-III domain-containing protein</fullName>
    </recommendedName>
</protein>
<feature type="domain" description="Fibronectin type-III" evidence="1">
    <location>
        <begin position="336"/>
        <end position="420"/>
    </location>
</feature>
<evidence type="ECO:0000313" key="3">
    <source>
        <dbReference type="Proteomes" id="UP000821853"/>
    </source>
</evidence>
<dbReference type="InterPro" id="IPR003961">
    <property type="entry name" value="FN3_dom"/>
</dbReference>
<dbReference type="InterPro" id="IPR013783">
    <property type="entry name" value="Ig-like_fold"/>
</dbReference>
<dbReference type="VEuPathDB" id="VectorBase:HLOH_055421"/>
<reference evidence="2 3" key="1">
    <citation type="journal article" date="2020" name="Cell">
        <title>Large-Scale Comparative Analyses of Tick Genomes Elucidate Their Genetic Diversity and Vector Capacities.</title>
        <authorList>
            <consortium name="Tick Genome and Microbiome Consortium (TIGMIC)"/>
            <person name="Jia N."/>
            <person name="Wang J."/>
            <person name="Shi W."/>
            <person name="Du L."/>
            <person name="Sun Y."/>
            <person name="Zhan W."/>
            <person name="Jiang J.F."/>
            <person name="Wang Q."/>
            <person name="Zhang B."/>
            <person name="Ji P."/>
            <person name="Bell-Sakyi L."/>
            <person name="Cui X.M."/>
            <person name="Yuan T.T."/>
            <person name="Jiang B.G."/>
            <person name="Yang W.F."/>
            <person name="Lam T.T."/>
            <person name="Chang Q.C."/>
            <person name="Ding S.J."/>
            <person name="Wang X.J."/>
            <person name="Zhu J.G."/>
            <person name="Ruan X.D."/>
            <person name="Zhao L."/>
            <person name="Wei J.T."/>
            <person name="Ye R.Z."/>
            <person name="Que T.C."/>
            <person name="Du C.H."/>
            <person name="Zhou Y.H."/>
            <person name="Cheng J.X."/>
            <person name="Dai P.F."/>
            <person name="Guo W.B."/>
            <person name="Han X.H."/>
            <person name="Huang E.J."/>
            <person name="Li L.F."/>
            <person name="Wei W."/>
            <person name="Gao Y.C."/>
            <person name="Liu J.Z."/>
            <person name="Shao H.Z."/>
            <person name="Wang X."/>
            <person name="Wang C.C."/>
            <person name="Yang T.C."/>
            <person name="Huo Q.B."/>
            <person name="Li W."/>
            <person name="Chen H.Y."/>
            <person name="Chen S.E."/>
            <person name="Zhou L.G."/>
            <person name="Ni X.B."/>
            <person name="Tian J.H."/>
            <person name="Sheng Y."/>
            <person name="Liu T."/>
            <person name="Pan Y.S."/>
            <person name="Xia L.Y."/>
            <person name="Li J."/>
            <person name="Zhao F."/>
            <person name="Cao W.C."/>
        </authorList>
    </citation>
    <scope>NUCLEOTIDE SEQUENCE [LARGE SCALE GENOMIC DNA]</scope>
    <source>
        <strain evidence="2">HaeL-2018</strain>
    </source>
</reference>
<organism evidence="2 3">
    <name type="scientific">Haemaphysalis longicornis</name>
    <name type="common">Bush tick</name>
    <dbReference type="NCBI Taxonomy" id="44386"/>
    <lineage>
        <taxon>Eukaryota</taxon>
        <taxon>Metazoa</taxon>
        <taxon>Ecdysozoa</taxon>
        <taxon>Arthropoda</taxon>
        <taxon>Chelicerata</taxon>
        <taxon>Arachnida</taxon>
        <taxon>Acari</taxon>
        <taxon>Parasitiformes</taxon>
        <taxon>Ixodida</taxon>
        <taxon>Ixodoidea</taxon>
        <taxon>Ixodidae</taxon>
        <taxon>Haemaphysalinae</taxon>
        <taxon>Haemaphysalis</taxon>
    </lineage>
</organism>
<accession>A0A9J6HA66</accession>
<evidence type="ECO:0000313" key="2">
    <source>
        <dbReference type="EMBL" id="KAH9383645.1"/>
    </source>
</evidence>
<dbReference type="Pfam" id="PF00041">
    <property type="entry name" value="fn3"/>
    <property type="match status" value="1"/>
</dbReference>
<evidence type="ECO:0000259" key="1">
    <source>
        <dbReference type="PROSITE" id="PS50853"/>
    </source>
</evidence>
<sequence>MSPAGNFLSALSQTINLYETAQLKNANGEGGVWSKDGLNLGWPVVQSKNSEVKFSNDSRATLGDGGLYMFRANGTDFEQVSRLIVRGYLVLHNFSVVAVDEESIEAEWSPWSPKVDKGEGKPDGYIIQFKVCLGLQLNTHIKSSADGGGGTVSDLSVHDISPGHVHHQTAHTERTKTRCGGQRNQLFLFHLACCIKGEDFSVKQLPRMSEWQCDYVSTEVRVNDGEPSVTAATQQTFPTTPFTAYRIQARLVTQGGKYGPSQTLLSSPLLKQVYQLQWKPPTVTNGILRFYHLRIRVIGLYQRNCPEFQAPEIVNVSVPANLTSIEVRNVTAAPPPPTNLTVYNASSQQLLVSWLPPHPPNGELERYVVRVKPVEEDVFPTNFTLTPGNASCDSEVRAGHHCAVLSPLLPNKAYQVLVRA</sequence>
<name>A0A9J6HA66_HAELO</name>
<proteinExistence type="predicted"/>
<dbReference type="AlphaFoldDB" id="A0A9J6HA66"/>
<dbReference type="SUPFAM" id="SSF49265">
    <property type="entry name" value="Fibronectin type III"/>
    <property type="match status" value="2"/>
</dbReference>
<dbReference type="InterPro" id="IPR036116">
    <property type="entry name" value="FN3_sf"/>
</dbReference>
<dbReference type="CDD" id="cd00063">
    <property type="entry name" value="FN3"/>
    <property type="match status" value="1"/>
</dbReference>
<dbReference type="OrthoDB" id="6515572at2759"/>
<dbReference type="Proteomes" id="UP000821853">
    <property type="component" value="Unassembled WGS sequence"/>
</dbReference>
<keyword evidence="3" id="KW-1185">Reference proteome</keyword>
<dbReference type="PROSITE" id="PS50853">
    <property type="entry name" value="FN3"/>
    <property type="match status" value="1"/>
</dbReference>
<gene>
    <name evidence="2" type="ORF">HPB48_025338</name>
</gene>
<dbReference type="EMBL" id="JABSTR010001215">
    <property type="protein sequence ID" value="KAH9383645.1"/>
    <property type="molecule type" value="Genomic_DNA"/>
</dbReference>
<dbReference type="Gene3D" id="2.60.40.10">
    <property type="entry name" value="Immunoglobulins"/>
    <property type="match status" value="1"/>
</dbReference>
<comment type="caution">
    <text evidence="2">The sequence shown here is derived from an EMBL/GenBank/DDBJ whole genome shotgun (WGS) entry which is preliminary data.</text>
</comment>